<dbReference type="GO" id="GO:0070681">
    <property type="term" value="P:glutaminyl-tRNAGln biosynthesis via transamidation"/>
    <property type="evidence" value="ECO:0007669"/>
    <property type="project" value="UniProtKB-UniRule"/>
</dbReference>
<dbReference type="GO" id="GO:0032543">
    <property type="term" value="P:mitochondrial translation"/>
    <property type="evidence" value="ECO:0007669"/>
    <property type="project" value="UniProtKB-UniRule"/>
</dbReference>
<dbReference type="Pfam" id="PF02686">
    <property type="entry name" value="GatC"/>
    <property type="match status" value="1"/>
</dbReference>
<gene>
    <name evidence="3" type="ORF">TCMB3V08_LOCUS8786</name>
</gene>
<comment type="function">
    <text evidence="2">Allows the formation of correctly charged Gln-tRNA(Gln) through the transamidation of misacylated Glu-tRNA(Gln) in the mitochondria. The reaction takes place in the presence of glutamine and ATP through an activated gamma-phospho-Glu-tRNA(Gln).</text>
</comment>
<accession>A0A7R9JCZ4</accession>
<dbReference type="PANTHER" id="PTHR15004">
    <property type="entry name" value="GLUTAMYL-TRNA(GLN) AMIDOTRANSFERASE SUBUNIT C, MITOCHONDRIAL"/>
    <property type="match status" value="1"/>
</dbReference>
<dbReference type="GO" id="GO:0006450">
    <property type="term" value="P:regulation of translational fidelity"/>
    <property type="evidence" value="ECO:0007669"/>
    <property type="project" value="InterPro"/>
</dbReference>
<keyword evidence="1 2" id="KW-0547">Nucleotide-binding</keyword>
<comment type="subunit">
    <text evidence="2">Subunit of the heterotrimeric GatCAB amidotransferase (AdT) complex, composed of A, B and C subunits.</text>
</comment>
<comment type="similarity">
    <text evidence="2">Belongs to the GatC family.</text>
</comment>
<evidence type="ECO:0000256" key="2">
    <source>
        <dbReference type="HAMAP-Rule" id="MF_03149"/>
    </source>
</evidence>
<dbReference type="InterPro" id="IPR036113">
    <property type="entry name" value="Asp/Glu-ADT_sf_sub_c"/>
</dbReference>
<dbReference type="EMBL" id="OE183988">
    <property type="protein sequence ID" value="CAD7576213.1"/>
    <property type="molecule type" value="Genomic_DNA"/>
</dbReference>
<comment type="catalytic activity">
    <reaction evidence="2">
        <text>L-glutamyl-tRNA(Gln) + L-glutamine + ATP + H2O = L-glutaminyl-tRNA(Gln) + L-glutamate + ADP + phosphate + H(+)</text>
        <dbReference type="Rhea" id="RHEA:17521"/>
        <dbReference type="Rhea" id="RHEA-COMP:9681"/>
        <dbReference type="Rhea" id="RHEA-COMP:9684"/>
        <dbReference type="ChEBI" id="CHEBI:15377"/>
        <dbReference type="ChEBI" id="CHEBI:15378"/>
        <dbReference type="ChEBI" id="CHEBI:29985"/>
        <dbReference type="ChEBI" id="CHEBI:30616"/>
        <dbReference type="ChEBI" id="CHEBI:43474"/>
        <dbReference type="ChEBI" id="CHEBI:58359"/>
        <dbReference type="ChEBI" id="CHEBI:78520"/>
        <dbReference type="ChEBI" id="CHEBI:78521"/>
        <dbReference type="ChEBI" id="CHEBI:456216"/>
    </reaction>
</comment>
<sequence>MTRVCYCFGDYLGRPLNWNELDMRVLPEISRLLLRHSRVGRPVIIRCLNAKIPRYPVTTPVDESKLPPRTRIDQKTVETLERLSLVDFGNEKGIEALEDAIRFADQIHSVDTTGVEPMFSVLQDSSLHLRDDSVTDGNCRKEVLANAAVTEEEYFVAPPGNIPLTPREKLREEEELAERL</sequence>
<reference evidence="3" key="1">
    <citation type="submission" date="2020-11" db="EMBL/GenBank/DDBJ databases">
        <authorList>
            <person name="Tran Van P."/>
        </authorList>
    </citation>
    <scope>NUCLEOTIDE SEQUENCE</scope>
</reference>
<dbReference type="PANTHER" id="PTHR15004:SF0">
    <property type="entry name" value="GLUTAMYL-TRNA(GLN) AMIDOTRANSFERASE SUBUNIT C, MITOCHONDRIAL"/>
    <property type="match status" value="1"/>
</dbReference>
<dbReference type="NCBIfam" id="TIGR00135">
    <property type="entry name" value="gatC"/>
    <property type="match status" value="1"/>
</dbReference>
<evidence type="ECO:0000256" key="1">
    <source>
        <dbReference type="ARBA" id="ARBA00022741"/>
    </source>
</evidence>
<keyword evidence="2" id="KW-0496">Mitochondrion</keyword>
<comment type="subcellular location">
    <subcellularLocation>
        <location evidence="2">Mitochondrion</location>
    </subcellularLocation>
</comment>
<dbReference type="GO" id="GO:0005524">
    <property type="term" value="F:ATP binding"/>
    <property type="evidence" value="ECO:0007669"/>
    <property type="project" value="UniProtKB-KW"/>
</dbReference>
<dbReference type="InterPro" id="IPR003837">
    <property type="entry name" value="GatC"/>
</dbReference>
<name>A0A7R9JCZ4_TIMCA</name>
<keyword evidence="2" id="KW-0436">Ligase</keyword>
<evidence type="ECO:0000313" key="3">
    <source>
        <dbReference type="EMBL" id="CAD7576213.1"/>
    </source>
</evidence>
<dbReference type="AlphaFoldDB" id="A0A7R9JCZ4"/>
<proteinExistence type="inferred from homology"/>
<dbReference type="GO" id="GO:0050567">
    <property type="term" value="F:glutaminyl-tRNA synthase (glutamine-hydrolyzing) activity"/>
    <property type="evidence" value="ECO:0007669"/>
    <property type="project" value="UniProtKB-UniRule"/>
</dbReference>
<dbReference type="GO" id="GO:0030956">
    <property type="term" value="C:glutamyl-tRNA(Gln) amidotransferase complex"/>
    <property type="evidence" value="ECO:0007669"/>
    <property type="project" value="UniProtKB-UniRule"/>
</dbReference>
<dbReference type="GO" id="GO:0005739">
    <property type="term" value="C:mitochondrion"/>
    <property type="evidence" value="ECO:0007669"/>
    <property type="project" value="UniProtKB-SubCell"/>
</dbReference>
<organism evidence="3">
    <name type="scientific">Timema californicum</name>
    <name type="common">California timema</name>
    <name type="synonym">Walking stick</name>
    <dbReference type="NCBI Taxonomy" id="61474"/>
    <lineage>
        <taxon>Eukaryota</taxon>
        <taxon>Metazoa</taxon>
        <taxon>Ecdysozoa</taxon>
        <taxon>Arthropoda</taxon>
        <taxon>Hexapoda</taxon>
        <taxon>Insecta</taxon>
        <taxon>Pterygota</taxon>
        <taxon>Neoptera</taxon>
        <taxon>Polyneoptera</taxon>
        <taxon>Phasmatodea</taxon>
        <taxon>Timematodea</taxon>
        <taxon>Timematoidea</taxon>
        <taxon>Timematidae</taxon>
        <taxon>Timema</taxon>
    </lineage>
</organism>
<keyword evidence="2" id="KW-0067">ATP-binding</keyword>
<dbReference type="EC" id="6.3.5.-" evidence="2"/>
<keyword evidence="2" id="KW-0648">Protein biosynthesis</keyword>
<protein>
    <recommendedName>
        <fullName evidence="2">Glutamyl-tRNA(Gln) amidotransferase subunit C, mitochondrial</fullName>
        <shortName evidence="2">Glu-AdT subunit C</shortName>
        <ecNumber evidence="2">6.3.5.-</ecNumber>
    </recommendedName>
</protein>
<dbReference type="HAMAP" id="MF_00122">
    <property type="entry name" value="GatC"/>
    <property type="match status" value="1"/>
</dbReference>
<dbReference type="SUPFAM" id="SSF141000">
    <property type="entry name" value="Glu-tRNAGln amidotransferase C subunit"/>
    <property type="match status" value="1"/>
</dbReference>